<evidence type="ECO:0000256" key="17">
    <source>
        <dbReference type="ARBA" id="ARBA00049433"/>
    </source>
</evidence>
<evidence type="ECO:0000256" key="8">
    <source>
        <dbReference type="ARBA" id="ARBA00022630"/>
    </source>
</evidence>
<dbReference type="GO" id="GO:0020037">
    <property type="term" value="F:heme binding"/>
    <property type="evidence" value="ECO:0007669"/>
    <property type="project" value="InterPro"/>
</dbReference>
<dbReference type="PROSITE" id="PS51384">
    <property type="entry name" value="FAD_FR"/>
    <property type="match status" value="1"/>
</dbReference>
<evidence type="ECO:0000256" key="6">
    <source>
        <dbReference type="ARBA" id="ARBA00022617"/>
    </source>
</evidence>
<evidence type="ECO:0000256" key="5">
    <source>
        <dbReference type="ARBA" id="ARBA00022575"/>
    </source>
</evidence>
<evidence type="ECO:0000256" key="3">
    <source>
        <dbReference type="ARBA" id="ARBA00006401"/>
    </source>
</evidence>
<dbReference type="PANTHER" id="PTHR43396:SF3">
    <property type="entry name" value="FLAVOHEMOPROTEIN"/>
    <property type="match status" value="1"/>
</dbReference>
<dbReference type="NCBIfam" id="NF009805">
    <property type="entry name" value="PRK13289.1"/>
    <property type="match status" value="1"/>
</dbReference>
<keyword evidence="7 18" id="KW-0561">Oxygen transport</keyword>
<dbReference type="GO" id="GO:0019825">
    <property type="term" value="F:oxygen binding"/>
    <property type="evidence" value="ECO:0007669"/>
    <property type="project" value="InterPro"/>
</dbReference>
<evidence type="ECO:0000256" key="11">
    <source>
        <dbReference type="ARBA" id="ARBA00022857"/>
    </source>
</evidence>
<dbReference type="GO" id="GO:0046872">
    <property type="term" value="F:metal ion binding"/>
    <property type="evidence" value="ECO:0007669"/>
    <property type="project" value="UniProtKB-KW"/>
</dbReference>
<dbReference type="GO" id="GO:0071949">
    <property type="term" value="F:FAD binding"/>
    <property type="evidence" value="ECO:0007669"/>
    <property type="project" value="TreeGrafter"/>
</dbReference>
<comment type="catalytic activity">
    <reaction evidence="16">
        <text>2 nitric oxide + NADH + 2 O2 = 2 nitrate + NAD(+) + H(+)</text>
        <dbReference type="Rhea" id="RHEA:19469"/>
        <dbReference type="ChEBI" id="CHEBI:15378"/>
        <dbReference type="ChEBI" id="CHEBI:15379"/>
        <dbReference type="ChEBI" id="CHEBI:16480"/>
        <dbReference type="ChEBI" id="CHEBI:17632"/>
        <dbReference type="ChEBI" id="CHEBI:57540"/>
        <dbReference type="ChEBI" id="CHEBI:57945"/>
        <dbReference type="EC" id="1.14.12.17"/>
    </reaction>
</comment>
<dbReference type="InterPro" id="IPR039261">
    <property type="entry name" value="FNR_nucleotide-bd"/>
</dbReference>
<dbReference type="InterPro" id="IPR017927">
    <property type="entry name" value="FAD-bd_FR_type"/>
</dbReference>
<dbReference type="PANTHER" id="PTHR43396">
    <property type="entry name" value="FLAVOHEMOPROTEIN"/>
    <property type="match status" value="1"/>
</dbReference>
<dbReference type="GO" id="GO:0071500">
    <property type="term" value="P:cellular response to nitrosative stress"/>
    <property type="evidence" value="ECO:0007669"/>
    <property type="project" value="TreeGrafter"/>
</dbReference>
<keyword evidence="18" id="KW-0813">Transport</keyword>
<evidence type="ECO:0000256" key="1">
    <source>
        <dbReference type="ARBA" id="ARBA00001970"/>
    </source>
</evidence>
<evidence type="ECO:0000259" key="20">
    <source>
        <dbReference type="PROSITE" id="PS51384"/>
    </source>
</evidence>
<evidence type="ECO:0000313" key="21">
    <source>
        <dbReference type="EMBL" id="ALN57745.1"/>
    </source>
</evidence>
<dbReference type="SUPFAM" id="SSF52343">
    <property type="entry name" value="Ferredoxin reductase-like, C-terminal NADP-linked domain"/>
    <property type="match status" value="1"/>
</dbReference>
<dbReference type="KEGG" id="lez:GLE_2396"/>
<dbReference type="EMBL" id="CP013140">
    <property type="protein sequence ID" value="ALN57745.1"/>
    <property type="molecule type" value="Genomic_DNA"/>
</dbReference>
<dbReference type="Gene3D" id="3.40.50.80">
    <property type="entry name" value="Nucleotide-binding domain of ferredoxin-NADP reductase (FNR) module"/>
    <property type="match status" value="1"/>
</dbReference>
<feature type="domain" description="FAD-binding FR-type" evidence="20">
    <location>
        <begin position="155"/>
        <end position="264"/>
    </location>
</feature>
<keyword evidence="10" id="KW-0274">FAD</keyword>
<evidence type="ECO:0000256" key="9">
    <source>
        <dbReference type="ARBA" id="ARBA00022723"/>
    </source>
</evidence>
<comment type="catalytic activity">
    <reaction evidence="17">
        <text>2 nitric oxide + NADPH + 2 O2 = 2 nitrate + NADP(+) + H(+)</text>
        <dbReference type="Rhea" id="RHEA:19465"/>
        <dbReference type="ChEBI" id="CHEBI:15378"/>
        <dbReference type="ChEBI" id="CHEBI:15379"/>
        <dbReference type="ChEBI" id="CHEBI:16480"/>
        <dbReference type="ChEBI" id="CHEBI:17632"/>
        <dbReference type="ChEBI" id="CHEBI:57783"/>
        <dbReference type="ChEBI" id="CHEBI:58349"/>
        <dbReference type="EC" id="1.14.12.17"/>
    </reaction>
</comment>
<keyword evidence="12 21" id="KW-0560">Oxidoreductase</keyword>
<keyword evidence="8" id="KW-0285">Flavoprotein</keyword>
<evidence type="ECO:0000256" key="7">
    <source>
        <dbReference type="ARBA" id="ARBA00022621"/>
    </source>
</evidence>
<keyword evidence="5" id="KW-0216">Detoxification</keyword>
<comment type="function">
    <text evidence="15">Is involved in NO detoxification in an aerobic process, termed nitric oxide dioxygenase (NOD) reaction that utilizes O(2) and NAD(P)H to convert NO to nitrate, which protects the bacterium from various noxious nitrogen compounds. Therefore, plays a central role in the inducible response to nitrosative stress.</text>
</comment>
<accession>A0A0S2DGN0</accession>
<evidence type="ECO:0000256" key="12">
    <source>
        <dbReference type="ARBA" id="ARBA00023002"/>
    </source>
</evidence>
<dbReference type="InterPro" id="IPR001433">
    <property type="entry name" value="OxRdtase_FAD/NAD-bd"/>
</dbReference>
<dbReference type="Pfam" id="PF00175">
    <property type="entry name" value="NAD_binding_1"/>
    <property type="match status" value="1"/>
</dbReference>
<dbReference type="Gene3D" id="1.10.490.10">
    <property type="entry name" value="Globins"/>
    <property type="match status" value="1"/>
</dbReference>
<evidence type="ECO:0000256" key="13">
    <source>
        <dbReference type="ARBA" id="ARBA00023004"/>
    </source>
</evidence>
<gene>
    <name evidence="21" type="primary">hmp</name>
    <name evidence="21" type="ORF">GLE_2396</name>
</gene>
<evidence type="ECO:0000259" key="19">
    <source>
        <dbReference type="PROSITE" id="PS01033"/>
    </source>
</evidence>
<dbReference type="AlphaFoldDB" id="A0A0S2DGN0"/>
<dbReference type="STRING" id="69.GLE_2396"/>
<proteinExistence type="inferred from homology"/>
<comment type="cofactor">
    <cofactor evidence="2">
        <name>FAD</name>
        <dbReference type="ChEBI" id="CHEBI:57692"/>
    </cofactor>
</comment>
<evidence type="ECO:0000256" key="16">
    <source>
        <dbReference type="ARBA" id="ARBA00048649"/>
    </source>
</evidence>
<comment type="similarity">
    <text evidence="3">In the C-terminal section; belongs to the flavoprotein pyridine nucleotide cytochrome reductase family.</text>
</comment>
<keyword evidence="14" id="KW-0520">NAD</keyword>
<dbReference type="SUPFAM" id="SSF63380">
    <property type="entry name" value="Riboflavin synthase domain-like"/>
    <property type="match status" value="1"/>
</dbReference>
<dbReference type="GO" id="GO:0009636">
    <property type="term" value="P:response to toxic substance"/>
    <property type="evidence" value="ECO:0007669"/>
    <property type="project" value="UniProtKB-KW"/>
</dbReference>
<evidence type="ECO:0000256" key="18">
    <source>
        <dbReference type="RuleBase" id="RU000356"/>
    </source>
</evidence>
<keyword evidence="6 18" id="KW-0349">Heme</keyword>
<evidence type="ECO:0000256" key="2">
    <source>
        <dbReference type="ARBA" id="ARBA00001974"/>
    </source>
</evidence>
<protein>
    <recommendedName>
        <fullName evidence="4">nitric oxide dioxygenase</fullName>
        <ecNumber evidence="4">1.14.12.17</ecNumber>
    </recommendedName>
</protein>
<comment type="similarity">
    <text evidence="18">Belongs to the globin family.</text>
</comment>
<dbReference type="Proteomes" id="UP000061569">
    <property type="component" value="Chromosome"/>
</dbReference>
<dbReference type="InterPro" id="IPR012292">
    <property type="entry name" value="Globin/Proto"/>
</dbReference>
<dbReference type="InterPro" id="IPR017938">
    <property type="entry name" value="Riboflavin_synthase-like_b-brl"/>
</dbReference>
<sequence>MSTPLSEATVAVVRATVPALAAHGHAVTTAMYRRLFRDEHIAALFNHANQGGDNAQAHALAGAILAYARNIDDLGALSAALERIAQKHVGYHILPEHYPFVARALLGAIEDVLGDAATPQVLAAWGEAYWLLADLLKRREAELRGELAHAVGGWSGWREFVVAGKRIENAAADAPIASFELRPADGGAVIAHRPGQYLTLRYPVPGQGRIKRNYSISCGPNREAYRITVKREAHGHGGSRHLHDAMAIGERIELTPPAGDFFLPDAPPRPVVLLSGGVGLTPMVSMLEAIAARHPRLQAHYVHGTADGASHVMAAHVQALARAHGAIHVSTFYAQPGAGDALGRSHQREGLIDAEWLRANVPLFESDVYLCGPRPFLRALVPALARAGVADERVHYEFFGPSDERLAA</sequence>
<evidence type="ECO:0000256" key="14">
    <source>
        <dbReference type="ARBA" id="ARBA00023027"/>
    </source>
</evidence>
<dbReference type="Pfam" id="PF00970">
    <property type="entry name" value="FAD_binding_6"/>
    <property type="match status" value="1"/>
</dbReference>
<evidence type="ECO:0000313" key="22">
    <source>
        <dbReference type="Proteomes" id="UP000061569"/>
    </source>
</evidence>
<dbReference type="PRINTS" id="PR00410">
    <property type="entry name" value="PHEHYDRXLASE"/>
</dbReference>
<dbReference type="InterPro" id="IPR008333">
    <property type="entry name" value="Cbr1-like_FAD-bd_dom"/>
</dbReference>
<feature type="domain" description="Globin" evidence="19">
    <location>
        <begin position="4"/>
        <end position="141"/>
    </location>
</feature>
<keyword evidence="13" id="KW-0408">Iron</keyword>
<dbReference type="EC" id="1.14.12.17" evidence="4"/>
<keyword evidence="11" id="KW-0521">NADP</keyword>
<dbReference type="FunFam" id="3.40.50.80:FF:000010">
    <property type="entry name" value="Flavohemoprotein"/>
    <property type="match status" value="1"/>
</dbReference>
<dbReference type="GO" id="GO:0046210">
    <property type="term" value="P:nitric oxide catabolic process"/>
    <property type="evidence" value="ECO:0007669"/>
    <property type="project" value="TreeGrafter"/>
</dbReference>
<dbReference type="OrthoDB" id="9801223at2"/>
<reference evidence="21 22" key="1">
    <citation type="submission" date="2015-11" db="EMBL/GenBank/DDBJ databases">
        <title>Genome sequences of Lysobacter enzymogenes strain C3 and Lysobacter antibioticus ATCC 29479.</title>
        <authorList>
            <person name="Kobayashi D.Y."/>
        </authorList>
    </citation>
    <scope>NUCLEOTIDE SEQUENCE [LARGE SCALE GENOMIC DNA]</scope>
    <source>
        <strain evidence="21 22">C3</strain>
    </source>
</reference>
<dbReference type="GO" id="GO:0008941">
    <property type="term" value="F:nitric oxide dioxygenase NAD(P)H activity"/>
    <property type="evidence" value="ECO:0007669"/>
    <property type="project" value="UniProtKB-EC"/>
</dbReference>
<dbReference type="SUPFAM" id="SSF46458">
    <property type="entry name" value="Globin-like"/>
    <property type="match status" value="1"/>
</dbReference>
<evidence type="ECO:0000256" key="15">
    <source>
        <dbReference type="ARBA" id="ARBA00025094"/>
    </source>
</evidence>
<dbReference type="Pfam" id="PF00042">
    <property type="entry name" value="Globin"/>
    <property type="match status" value="1"/>
</dbReference>
<dbReference type="InterPro" id="IPR000971">
    <property type="entry name" value="Globin"/>
</dbReference>
<comment type="cofactor">
    <cofactor evidence="1">
        <name>heme b</name>
        <dbReference type="ChEBI" id="CHEBI:60344"/>
    </cofactor>
</comment>
<dbReference type="PROSITE" id="PS01033">
    <property type="entry name" value="GLOBIN"/>
    <property type="match status" value="1"/>
</dbReference>
<dbReference type="PATRIC" id="fig|69.6.peg.2358"/>
<evidence type="ECO:0000256" key="4">
    <source>
        <dbReference type="ARBA" id="ARBA00012229"/>
    </source>
</evidence>
<dbReference type="GO" id="GO:0005344">
    <property type="term" value="F:oxygen carrier activity"/>
    <property type="evidence" value="ECO:0007669"/>
    <property type="project" value="UniProtKB-KW"/>
</dbReference>
<dbReference type="InterPro" id="IPR009050">
    <property type="entry name" value="Globin-like_sf"/>
</dbReference>
<evidence type="ECO:0000256" key="10">
    <source>
        <dbReference type="ARBA" id="ARBA00022827"/>
    </source>
</evidence>
<name>A0A0S2DGN0_LYSEN</name>
<dbReference type="CDD" id="cd06184">
    <property type="entry name" value="flavohem_like_fad_nad_binding"/>
    <property type="match status" value="1"/>
</dbReference>
<organism evidence="21 22">
    <name type="scientific">Lysobacter enzymogenes</name>
    <dbReference type="NCBI Taxonomy" id="69"/>
    <lineage>
        <taxon>Bacteria</taxon>
        <taxon>Pseudomonadati</taxon>
        <taxon>Pseudomonadota</taxon>
        <taxon>Gammaproteobacteria</taxon>
        <taxon>Lysobacterales</taxon>
        <taxon>Lysobacteraceae</taxon>
        <taxon>Lysobacter</taxon>
    </lineage>
</organism>
<dbReference type="Gene3D" id="2.40.30.10">
    <property type="entry name" value="Translation factors"/>
    <property type="match status" value="1"/>
</dbReference>
<keyword evidence="9" id="KW-0479">Metal-binding</keyword>